<dbReference type="PROSITE" id="PS51192">
    <property type="entry name" value="HELICASE_ATP_BIND_1"/>
    <property type="match status" value="1"/>
</dbReference>
<keyword evidence="3" id="KW-1185">Reference proteome</keyword>
<dbReference type="PANTHER" id="PTHR45629">
    <property type="entry name" value="SNF2/RAD54 FAMILY MEMBER"/>
    <property type="match status" value="1"/>
</dbReference>
<keyword evidence="2" id="KW-0347">Helicase</keyword>
<keyword evidence="2" id="KW-0547">Nucleotide-binding</keyword>
<dbReference type="KEGG" id="vg:24366544"/>
<dbReference type="EMBL" id="GQ403788">
    <property type="protein sequence ID" value="ADD25740.1"/>
    <property type="molecule type" value="Genomic_DNA"/>
</dbReference>
<dbReference type="InterPro" id="IPR000330">
    <property type="entry name" value="SNF2_N"/>
</dbReference>
<dbReference type="Gene3D" id="3.40.50.300">
    <property type="entry name" value="P-loop containing nucleotide triphosphate hydrolases"/>
    <property type="match status" value="1"/>
</dbReference>
<proteinExistence type="predicted"/>
<evidence type="ECO:0000313" key="3">
    <source>
        <dbReference type="Proteomes" id="UP000207683"/>
    </source>
</evidence>
<dbReference type="InterPro" id="IPR038718">
    <property type="entry name" value="SNF2-like_sf"/>
</dbReference>
<sequence length="577" mass="66347">MKRIKFKPHDYQQIALDFMAEHNKALLILDMGLGKTVTTLTHLRKMMKKGRIKRPLIIAPKIVSENTWATELAKWQHLRRVRYIEIDSKDTKKRLEQFDRIQDGVITILSESKVQWLVDMLDEIGSEREWTFDAIVIDEISMFKNPQSNRFKNLEKKVQKRCKYVIGLTGTPAPNDLGDLWAIMFLLDRGARLGRTKRIFNKLYCDEKKIKINSGGNQQYIKAYDIQEAMYNEILDAISDIALAMKAEDWLENYQKPTYHVEPVVLSESGADEYNRMKKDKILEINRLGQDSKDERLRRRIDRLWARGTIKAQDKANALEARLKPQDGVVKITTEHIFSVINALRQLASGAIYEQLDTTGLDEEEIAERYNEHMKNRKHIEVHDAKLDALADIIEREQDNVFVFVSYKHEAERIRQRFEGVRFLNTANAAEVLPLWNAGKIPVLVANPASTKFGLNMQDGGHTIVWYSMGYSFEAFTQSNARLARQGQKHEVKVYMLQSWLAPIQDDTQLEDIMRAQTIDSAIMDAIDEKRELNDGVYSYLGGNAEAFNGKDARGAAMDFATSELEAALGARVEIED</sequence>
<dbReference type="GO" id="GO:0005524">
    <property type="term" value="F:ATP binding"/>
    <property type="evidence" value="ECO:0007669"/>
    <property type="project" value="InterPro"/>
</dbReference>
<dbReference type="Pfam" id="PF00176">
    <property type="entry name" value="SNF2-rel_dom"/>
    <property type="match status" value="1"/>
</dbReference>
<keyword evidence="2" id="KW-0378">Hydrolase</keyword>
<protein>
    <submittedName>
        <fullName evidence="2">Putative helicase</fullName>
    </submittedName>
</protein>
<dbReference type="RefSeq" id="YP_009140430.1">
    <property type="nucleotide sequence ID" value="NC_027120.1"/>
</dbReference>
<dbReference type="SUPFAM" id="SSF52540">
    <property type="entry name" value="P-loop containing nucleoside triphosphate hydrolases"/>
    <property type="match status" value="2"/>
</dbReference>
<name>D3W0H4_9CAUD</name>
<dbReference type="PANTHER" id="PTHR45629:SF7">
    <property type="entry name" value="DNA EXCISION REPAIR PROTEIN ERCC-6-RELATED"/>
    <property type="match status" value="1"/>
</dbReference>
<dbReference type="Proteomes" id="UP000207683">
    <property type="component" value="Segment"/>
</dbReference>
<keyword evidence="2" id="KW-0067">ATP-binding</keyword>
<dbReference type="InterPro" id="IPR027417">
    <property type="entry name" value="P-loop_NTPase"/>
</dbReference>
<dbReference type="InterPro" id="IPR014001">
    <property type="entry name" value="Helicase_ATP-bd"/>
</dbReference>
<evidence type="ECO:0000259" key="1">
    <source>
        <dbReference type="PROSITE" id="PS51192"/>
    </source>
</evidence>
<dbReference type="InterPro" id="IPR050496">
    <property type="entry name" value="SNF2_RAD54_helicase_repair"/>
</dbReference>
<accession>D3W0H4</accession>
<reference evidence="2 3" key="1">
    <citation type="journal article" date="2010" name="Appl. Environ. Microbiol.">
        <title>Genome organization and characterization of the virulent lactococcal phage 1358 and its similarities to Listeria phages.</title>
        <authorList>
            <person name="Dupuis M.E."/>
            <person name="Moineau S."/>
        </authorList>
    </citation>
    <scope>NUCLEOTIDE SEQUENCE [LARGE SCALE GENOMIC DNA]</scope>
</reference>
<dbReference type="GeneID" id="24366544"/>
<evidence type="ECO:0000313" key="2">
    <source>
        <dbReference type="EMBL" id="ADD25740.1"/>
    </source>
</evidence>
<feature type="domain" description="Helicase ATP-binding" evidence="1">
    <location>
        <begin position="16"/>
        <end position="190"/>
    </location>
</feature>
<organism evidence="2 3">
    <name type="scientific">Lactococcus phage 1358</name>
    <dbReference type="NCBI Taxonomy" id="741942"/>
    <lineage>
        <taxon>Viruses</taxon>
        <taxon>Duplodnaviria</taxon>
        <taxon>Heunggongvirae</taxon>
        <taxon>Uroviricota</taxon>
        <taxon>Caudoviricetes</taxon>
        <taxon>Whiteheadvirus</taxon>
        <taxon>Whiteheadvirus wv1358</taxon>
    </lineage>
</organism>
<dbReference type="OrthoDB" id="2514at10239"/>
<dbReference type="GO" id="GO:0004386">
    <property type="term" value="F:helicase activity"/>
    <property type="evidence" value="ECO:0007669"/>
    <property type="project" value="UniProtKB-KW"/>
</dbReference>
<dbReference type="SMART" id="SM00487">
    <property type="entry name" value="DEXDc"/>
    <property type="match status" value="1"/>
</dbReference>
<dbReference type="Gene3D" id="3.40.50.10810">
    <property type="entry name" value="Tandem AAA-ATPase domain"/>
    <property type="match status" value="1"/>
</dbReference>